<sequence length="337" mass="38079">MTLQLLLPRATESNAGVLMIGIRALFVNVRTQDSCQTGTNNHPDPCHASKVYFHLHTNTFSKTYPTLATPIFTVQKPIRGLSHDVEAALSKLIHAQAQKLQASKMVFRVGLRTLSPPRVAVKTLRRQIVTTVQEWITDHVQPPSEASGSLATEMTKRTTQEEQERRQRQEEEAERRRQSELAAQLAEQLQEQTQADAQKHLVAKEIQYKAARRRAQSDAREDVPECLGVMYLADPLCDDVRATLPLEVHAIEFNSKYYVSTQGRRKLGQLEAEIRRLMDVHHLNLLSVLAVRVSYPHLGPPRLTILSEQRPALTLQDVSEDCDRLREDKASVGSCFP</sequence>
<dbReference type="AlphaFoldDB" id="A0A0C9T0R2"/>
<organism evidence="2 3">
    <name type="scientific">Paxillus involutus ATCC 200175</name>
    <dbReference type="NCBI Taxonomy" id="664439"/>
    <lineage>
        <taxon>Eukaryota</taxon>
        <taxon>Fungi</taxon>
        <taxon>Dikarya</taxon>
        <taxon>Basidiomycota</taxon>
        <taxon>Agaricomycotina</taxon>
        <taxon>Agaricomycetes</taxon>
        <taxon>Agaricomycetidae</taxon>
        <taxon>Boletales</taxon>
        <taxon>Paxilineae</taxon>
        <taxon>Paxillaceae</taxon>
        <taxon>Paxillus</taxon>
    </lineage>
</organism>
<evidence type="ECO:0000313" key="3">
    <source>
        <dbReference type="Proteomes" id="UP000053647"/>
    </source>
</evidence>
<name>A0A0C9T0R2_PAXIN</name>
<evidence type="ECO:0000313" key="2">
    <source>
        <dbReference type="EMBL" id="KIJ09285.1"/>
    </source>
</evidence>
<dbReference type="HOGENOM" id="CLU_071108_0_0_1"/>
<dbReference type="InterPro" id="IPR016135">
    <property type="entry name" value="UBQ-conjugating_enzyme/RWD"/>
</dbReference>
<feature type="compositionally biased region" description="Basic and acidic residues" evidence="1">
    <location>
        <begin position="154"/>
        <end position="179"/>
    </location>
</feature>
<gene>
    <name evidence="2" type="ORF">PAXINDRAFT_17621</name>
</gene>
<reference evidence="2 3" key="1">
    <citation type="submission" date="2014-06" db="EMBL/GenBank/DDBJ databases">
        <authorList>
            <consortium name="DOE Joint Genome Institute"/>
            <person name="Kuo A."/>
            <person name="Kohler A."/>
            <person name="Nagy L.G."/>
            <person name="Floudas D."/>
            <person name="Copeland A."/>
            <person name="Barry K.W."/>
            <person name="Cichocki N."/>
            <person name="Veneault-Fourrey C."/>
            <person name="LaButti K."/>
            <person name="Lindquist E.A."/>
            <person name="Lipzen A."/>
            <person name="Lundell T."/>
            <person name="Morin E."/>
            <person name="Murat C."/>
            <person name="Sun H."/>
            <person name="Tunlid A."/>
            <person name="Henrissat B."/>
            <person name="Grigoriev I.V."/>
            <person name="Hibbett D.S."/>
            <person name="Martin F."/>
            <person name="Nordberg H.P."/>
            <person name="Cantor M.N."/>
            <person name="Hua S.X."/>
        </authorList>
    </citation>
    <scope>NUCLEOTIDE SEQUENCE [LARGE SCALE GENOMIC DNA]</scope>
    <source>
        <strain evidence="2 3">ATCC 200175</strain>
    </source>
</reference>
<reference evidence="3" key="2">
    <citation type="submission" date="2015-01" db="EMBL/GenBank/DDBJ databases">
        <title>Evolutionary Origins and Diversification of the Mycorrhizal Mutualists.</title>
        <authorList>
            <consortium name="DOE Joint Genome Institute"/>
            <consortium name="Mycorrhizal Genomics Consortium"/>
            <person name="Kohler A."/>
            <person name="Kuo A."/>
            <person name="Nagy L.G."/>
            <person name="Floudas D."/>
            <person name="Copeland A."/>
            <person name="Barry K.W."/>
            <person name="Cichocki N."/>
            <person name="Veneault-Fourrey C."/>
            <person name="LaButti K."/>
            <person name="Lindquist E.A."/>
            <person name="Lipzen A."/>
            <person name="Lundell T."/>
            <person name="Morin E."/>
            <person name="Murat C."/>
            <person name="Riley R."/>
            <person name="Ohm R."/>
            <person name="Sun H."/>
            <person name="Tunlid A."/>
            <person name="Henrissat B."/>
            <person name="Grigoriev I.V."/>
            <person name="Hibbett D.S."/>
            <person name="Martin F."/>
        </authorList>
    </citation>
    <scope>NUCLEOTIDE SEQUENCE [LARGE SCALE GENOMIC DNA]</scope>
    <source>
        <strain evidence="3">ATCC 200175</strain>
    </source>
</reference>
<keyword evidence="3" id="KW-1185">Reference proteome</keyword>
<dbReference type="OrthoDB" id="341578at2759"/>
<proteinExistence type="predicted"/>
<evidence type="ECO:0000256" key="1">
    <source>
        <dbReference type="SAM" id="MobiDB-lite"/>
    </source>
</evidence>
<protein>
    <submittedName>
        <fullName evidence="2">Uncharacterized protein</fullName>
    </submittedName>
</protein>
<dbReference type="Gene3D" id="3.10.110.10">
    <property type="entry name" value="Ubiquitin Conjugating Enzyme"/>
    <property type="match status" value="1"/>
</dbReference>
<accession>A0A0C9T0R2</accession>
<dbReference type="EMBL" id="KN819480">
    <property type="protein sequence ID" value="KIJ09285.1"/>
    <property type="molecule type" value="Genomic_DNA"/>
</dbReference>
<dbReference type="Proteomes" id="UP000053647">
    <property type="component" value="Unassembled WGS sequence"/>
</dbReference>
<feature type="region of interest" description="Disordered" evidence="1">
    <location>
        <begin position="139"/>
        <end position="182"/>
    </location>
</feature>